<organism evidence="2 3">
    <name type="scientific">Pontibacter indicus</name>
    <dbReference type="NCBI Taxonomy" id="1317125"/>
    <lineage>
        <taxon>Bacteria</taxon>
        <taxon>Pseudomonadati</taxon>
        <taxon>Bacteroidota</taxon>
        <taxon>Cytophagia</taxon>
        <taxon>Cytophagales</taxon>
        <taxon>Hymenobacteraceae</taxon>
        <taxon>Pontibacter</taxon>
    </lineage>
</organism>
<reference evidence="3" key="1">
    <citation type="submission" date="2017-01" db="EMBL/GenBank/DDBJ databases">
        <authorList>
            <person name="Varghese N."/>
            <person name="Submissions S."/>
        </authorList>
    </citation>
    <scope>NUCLEOTIDE SEQUENCE [LARGE SCALE GENOMIC DNA]</scope>
    <source>
        <strain evidence="3">LP100</strain>
    </source>
</reference>
<sequence length="255" mass="29195">MEFKRAAFRLFSIPDTKPFMCVPIAMYLFWRKTGKGFLAFLAGLAIMTVLYVLAGLTLGSIPVNSSYAQATEGIEIFVTDNGVHTDLVLPVKTDLIDWRDRLYLQDFAGADSSFTHVGFGWGDRQFYMETPEWKDLTLTTAITSLFWPTRTAMHVEYIAQPLRQNKYQQPVIITQAQYQALVQYILNTFQQQPNGEFLLIEGKGYHTRDNFYEANGKFHLFKTCNSWVNGGLKAMGHRAALWAPFSFVVMRQVRD</sequence>
<evidence type="ECO:0000313" key="2">
    <source>
        <dbReference type="EMBL" id="SIT92725.1"/>
    </source>
</evidence>
<dbReference type="OrthoDB" id="211174at2"/>
<evidence type="ECO:0008006" key="4">
    <source>
        <dbReference type="Google" id="ProtNLM"/>
    </source>
</evidence>
<dbReference type="Pfam" id="PF09601">
    <property type="entry name" value="DUF2459"/>
    <property type="match status" value="1"/>
</dbReference>
<dbReference type="InterPro" id="IPR011727">
    <property type="entry name" value="CHP02117"/>
</dbReference>
<keyword evidence="1" id="KW-1133">Transmembrane helix</keyword>
<proteinExistence type="predicted"/>
<accession>A0A1R3XM41</accession>
<dbReference type="STRING" id="1317125.SAMN05444128_2931"/>
<feature type="transmembrane region" description="Helical" evidence="1">
    <location>
        <begin position="36"/>
        <end position="58"/>
    </location>
</feature>
<protein>
    <recommendedName>
        <fullName evidence="4">TIGR02117 family protein</fullName>
    </recommendedName>
</protein>
<evidence type="ECO:0000313" key="3">
    <source>
        <dbReference type="Proteomes" id="UP000187181"/>
    </source>
</evidence>
<dbReference type="Proteomes" id="UP000187181">
    <property type="component" value="Unassembled WGS sequence"/>
</dbReference>
<gene>
    <name evidence="2" type="ORF">SAMN05444128_2931</name>
</gene>
<dbReference type="AlphaFoldDB" id="A0A1R3XM41"/>
<keyword evidence="1" id="KW-0812">Transmembrane</keyword>
<evidence type="ECO:0000256" key="1">
    <source>
        <dbReference type="SAM" id="Phobius"/>
    </source>
</evidence>
<keyword evidence="1" id="KW-0472">Membrane</keyword>
<name>A0A1R3XM41_9BACT</name>
<keyword evidence="3" id="KW-1185">Reference proteome</keyword>
<dbReference type="NCBIfam" id="TIGR02117">
    <property type="entry name" value="chp_urease_rgn"/>
    <property type="match status" value="1"/>
</dbReference>
<dbReference type="EMBL" id="FTPP01000002">
    <property type="protein sequence ID" value="SIT92725.1"/>
    <property type="molecule type" value="Genomic_DNA"/>
</dbReference>